<dbReference type="EMBL" id="CADCXU010029647">
    <property type="protein sequence ID" value="CAB0015855.1"/>
    <property type="molecule type" value="Genomic_DNA"/>
</dbReference>
<evidence type="ECO:0000313" key="2">
    <source>
        <dbReference type="EMBL" id="CAB0015855.1"/>
    </source>
</evidence>
<evidence type="ECO:0000256" key="1">
    <source>
        <dbReference type="SAM" id="MobiDB-lite"/>
    </source>
</evidence>
<dbReference type="AlphaFoldDB" id="A0A6H5HHW1"/>
<evidence type="ECO:0000313" key="3">
    <source>
        <dbReference type="Proteomes" id="UP000479000"/>
    </source>
</evidence>
<sequence>MRKIFPRLHNKSEEALGTETNGKIEPSHGLRFVHRTVHRSSDRVDPRRVIRAEEASQSPPRRRGIGAEPSRRSRFGSAARHDRACSLMFAESPCTWLFWK</sequence>
<keyword evidence="3" id="KW-1185">Reference proteome</keyword>
<name>A0A6H5HHW1_9HEMI</name>
<organism evidence="2 3">
    <name type="scientific">Nesidiocoris tenuis</name>
    <dbReference type="NCBI Taxonomy" id="355587"/>
    <lineage>
        <taxon>Eukaryota</taxon>
        <taxon>Metazoa</taxon>
        <taxon>Ecdysozoa</taxon>
        <taxon>Arthropoda</taxon>
        <taxon>Hexapoda</taxon>
        <taxon>Insecta</taxon>
        <taxon>Pterygota</taxon>
        <taxon>Neoptera</taxon>
        <taxon>Paraneoptera</taxon>
        <taxon>Hemiptera</taxon>
        <taxon>Heteroptera</taxon>
        <taxon>Panheteroptera</taxon>
        <taxon>Cimicomorpha</taxon>
        <taxon>Miridae</taxon>
        <taxon>Dicyphina</taxon>
        <taxon>Nesidiocoris</taxon>
    </lineage>
</organism>
<feature type="region of interest" description="Disordered" evidence="1">
    <location>
        <begin position="1"/>
        <end position="26"/>
    </location>
</feature>
<dbReference type="Proteomes" id="UP000479000">
    <property type="component" value="Unassembled WGS sequence"/>
</dbReference>
<proteinExistence type="predicted"/>
<gene>
    <name evidence="2" type="ORF">NTEN_LOCUS20195</name>
</gene>
<feature type="region of interest" description="Disordered" evidence="1">
    <location>
        <begin position="38"/>
        <end position="77"/>
    </location>
</feature>
<reference evidence="2 3" key="1">
    <citation type="submission" date="2020-02" db="EMBL/GenBank/DDBJ databases">
        <authorList>
            <person name="Ferguson B K."/>
        </authorList>
    </citation>
    <scope>NUCLEOTIDE SEQUENCE [LARGE SCALE GENOMIC DNA]</scope>
</reference>
<protein>
    <submittedName>
        <fullName evidence="2">Uncharacterized protein</fullName>
    </submittedName>
</protein>
<feature type="compositionally biased region" description="Basic and acidic residues" evidence="1">
    <location>
        <begin position="39"/>
        <end position="54"/>
    </location>
</feature>
<accession>A0A6H5HHW1</accession>